<feature type="compositionally biased region" description="Low complexity" evidence="1">
    <location>
        <begin position="39"/>
        <end position="51"/>
    </location>
</feature>
<evidence type="ECO:0000313" key="4">
    <source>
        <dbReference type="Proteomes" id="UP000618795"/>
    </source>
</evidence>
<reference evidence="3" key="1">
    <citation type="journal article" date="2014" name="Int. J. Syst. Evol. Microbiol.">
        <title>Complete genome sequence of Corynebacterium casei LMG S-19264T (=DSM 44701T), isolated from a smear-ripened cheese.</title>
        <authorList>
            <consortium name="US DOE Joint Genome Institute (JGI-PGF)"/>
            <person name="Walter F."/>
            <person name="Albersmeier A."/>
            <person name="Kalinowski J."/>
            <person name="Ruckert C."/>
        </authorList>
    </citation>
    <scope>NUCLEOTIDE SEQUENCE</scope>
    <source>
        <strain evidence="3">JCM 4369</strain>
    </source>
</reference>
<evidence type="ECO:0000313" key="3">
    <source>
        <dbReference type="EMBL" id="GGU92174.1"/>
    </source>
</evidence>
<sequence length="708" mass="75347">MREADMDVYRAGTREWRRRVTAVLVALVAVAVALVGTGSGSAPPARAATAAGPGGPSTPPYTKWGPPLTVRTINGRKTYIDANGVPHVLGSSGDTADADQALTFMNRRLAKDGLAYDPKTRTGSEYLFQDETNRLEEKASVGDGVAGTTSDMIKVTWSDGRLISVESVDSTATVRTGADPADLDSISKTITNKLPGGRKSQSGNVVFTATTEDQAKAVAERFRGNPNVRVIHPGSGYDSGELNTEAKGVRSAAGSVFVGPGDCPEGQSQSGFRRSGGPARARYAGFAARGAIGCGESPAPRAGGLAKGLSEPEQAPGGIDFSQLELRYLADSGPHAGGLRYAFQAPSATSRHGSALTGLAHAAQASDSFFTWLELEPSTFWVNLNPNEPDRIVDSRLGRTDAGRVLLQADLTLKKTTGKLIHPDSALGADFWRGLSGNCMSFRTWIVPAPATVYVKGDELYILKSPLNVQMEAQYLKQHGSSGAVSCPEQAKSVQDHNEALFRRLILPKVVKAVNTAPEYADLRRVYLSRVAAEWYRKLSLRKSTMYAGLIDQGDVSGLTTREDWTPIDTFHAYVRSYTKGEFKVTHRTRKGNTLYTRTYIYGGVDFSRVPFASVTDAQLKASSPTLTRDVGQSLRAPTTDRAKGQVWLGGGVPVAAPGDAASGAPDSGATAAPNAGAAVPRWLVALAVLAALLVLRLAVRRRRTGRR</sequence>
<keyword evidence="2" id="KW-0472">Membrane</keyword>
<dbReference type="AlphaFoldDB" id="A0A918MA61"/>
<keyword evidence="2" id="KW-1133">Transmembrane helix</keyword>
<protein>
    <submittedName>
        <fullName evidence="3">Uncharacterized protein</fullName>
    </submittedName>
</protein>
<feature type="transmembrane region" description="Helical" evidence="2">
    <location>
        <begin position="683"/>
        <end position="700"/>
    </location>
</feature>
<feature type="region of interest" description="Disordered" evidence="1">
    <location>
        <begin position="39"/>
        <end position="66"/>
    </location>
</feature>
<comment type="caution">
    <text evidence="3">The sequence shown here is derived from an EMBL/GenBank/DDBJ whole genome shotgun (WGS) entry which is preliminary data.</text>
</comment>
<reference evidence="3" key="2">
    <citation type="submission" date="2020-09" db="EMBL/GenBank/DDBJ databases">
        <authorList>
            <person name="Sun Q."/>
            <person name="Ohkuma M."/>
        </authorList>
    </citation>
    <scope>NUCLEOTIDE SEQUENCE</scope>
    <source>
        <strain evidence="3">JCM 4369</strain>
    </source>
</reference>
<organism evidence="3 4">
    <name type="scientific">Streptomyces filipinensis</name>
    <dbReference type="NCBI Taxonomy" id="66887"/>
    <lineage>
        <taxon>Bacteria</taxon>
        <taxon>Bacillati</taxon>
        <taxon>Actinomycetota</taxon>
        <taxon>Actinomycetes</taxon>
        <taxon>Kitasatosporales</taxon>
        <taxon>Streptomycetaceae</taxon>
        <taxon>Streptomyces</taxon>
    </lineage>
</organism>
<dbReference type="Proteomes" id="UP000618795">
    <property type="component" value="Unassembled WGS sequence"/>
</dbReference>
<gene>
    <name evidence="3" type="ORF">GCM10010260_28450</name>
</gene>
<keyword evidence="2" id="KW-0812">Transmembrane</keyword>
<proteinExistence type="predicted"/>
<name>A0A918MA61_9ACTN</name>
<evidence type="ECO:0000256" key="2">
    <source>
        <dbReference type="SAM" id="Phobius"/>
    </source>
</evidence>
<evidence type="ECO:0000256" key="1">
    <source>
        <dbReference type="SAM" id="MobiDB-lite"/>
    </source>
</evidence>
<accession>A0A918MA61</accession>
<keyword evidence="4" id="KW-1185">Reference proteome</keyword>
<dbReference type="RefSeq" id="WP_191873859.1">
    <property type="nucleotide sequence ID" value="NZ_BMTD01000005.1"/>
</dbReference>
<dbReference type="EMBL" id="BMTD01000005">
    <property type="protein sequence ID" value="GGU92174.1"/>
    <property type="molecule type" value="Genomic_DNA"/>
</dbReference>